<accession>A0A1J1HR12</accession>
<dbReference type="Proteomes" id="UP000183832">
    <property type="component" value="Unassembled WGS sequence"/>
</dbReference>
<dbReference type="AlphaFoldDB" id="A0A1J1HR12"/>
<protein>
    <submittedName>
        <fullName evidence="1">CLUMA_CG003582, isoform A</fullName>
    </submittedName>
</protein>
<reference evidence="1 2" key="1">
    <citation type="submission" date="2015-04" db="EMBL/GenBank/DDBJ databases">
        <authorList>
            <person name="Syromyatnikov M.Y."/>
            <person name="Popov V.N."/>
        </authorList>
    </citation>
    <scope>NUCLEOTIDE SEQUENCE [LARGE SCALE GENOMIC DNA]</scope>
</reference>
<dbReference type="EMBL" id="CVRI01000014">
    <property type="protein sequence ID" value="CRK89828.1"/>
    <property type="molecule type" value="Genomic_DNA"/>
</dbReference>
<keyword evidence="2" id="KW-1185">Reference proteome</keyword>
<evidence type="ECO:0000313" key="1">
    <source>
        <dbReference type="EMBL" id="CRK89828.1"/>
    </source>
</evidence>
<name>A0A1J1HR12_9DIPT</name>
<gene>
    <name evidence="1" type="ORF">CLUMA_CG003582</name>
</gene>
<organism evidence="1 2">
    <name type="scientific">Clunio marinus</name>
    <dbReference type="NCBI Taxonomy" id="568069"/>
    <lineage>
        <taxon>Eukaryota</taxon>
        <taxon>Metazoa</taxon>
        <taxon>Ecdysozoa</taxon>
        <taxon>Arthropoda</taxon>
        <taxon>Hexapoda</taxon>
        <taxon>Insecta</taxon>
        <taxon>Pterygota</taxon>
        <taxon>Neoptera</taxon>
        <taxon>Endopterygota</taxon>
        <taxon>Diptera</taxon>
        <taxon>Nematocera</taxon>
        <taxon>Chironomoidea</taxon>
        <taxon>Chironomidae</taxon>
        <taxon>Clunio</taxon>
    </lineage>
</organism>
<evidence type="ECO:0000313" key="2">
    <source>
        <dbReference type="Proteomes" id="UP000183832"/>
    </source>
</evidence>
<proteinExistence type="predicted"/>
<sequence>MMEKFPLCADDTQDEAVLRKLVEEGKEKSSGVKQSRNVHQNDIRKATWIKATDKMNIMLLIIRNNSHLNRSWMGNC</sequence>